<comment type="similarity">
    <text evidence="1">Belongs to the PrpD family.</text>
</comment>
<dbReference type="Pfam" id="PF03972">
    <property type="entry name" value="MmgE_PrpD_N"/>
    <property type="match status" value="1"/>
</dbReference>
<evidence type="ECO:0000313" key="4">
    <source>
        <dbReference type="EMBL" id="MBI3127830.1"/>
    </source>
</evidence>
<dbReference type="InterPro" id="IPR042183">
    <property type="entry name" value="MmgE/PrpD_sf_1"/>
</dbReference>
<dbReference type="InterPro" id="IPR045337">
    <property type="entry name" value="MmgE_PrpD_C"/>
</dbReference>
<dbReference type="InterPro" id="IPR036148">
    <property type="entry name" value="MmgE/PrpD_sf"/>
</dbReference>
<feature type="domain" description="MmgE/PrpD N-terminal" evidence="2">
    <location>
        <begin position="11"/>
        <end position="257"/>
    </location>
</feature>
<accession>A0A932HY32</accession>
<dbReference type="InterPro" id="IPR005656">
    <property type="entry name" value="MmgE_PrpD"/>
</dbReference>
<evidence type="ECO:0000259" key="3">
    <source>
        <dbReference type="Pfam" id="PF19305"/>
    </source>
</evidence>
<organism evidence="4 5">
    <name type="scientific">Tectimicrobiota bacterium</name>
    <dbReference type="NCBI Taxonomy" id="2528274"/>
    <lineage>
        <taxon>Bacteria</taxon>
        <taxon>Pseudomonadati</taxon>
        <taxon>Nitrospinota/Tectimicrobiota group</taxon>
        <taxon>Candidatus Tectimicrobiota</taxon>
    </lineage>
</organism>
<dbReference type="EMBL" id="JACPUR010000019">
    <property type="protein sequence ID" value="MBI3127830.1"/>
    <property type="molecule type" value="Genomic_DNA"/>
</dbReference>
<dbReference type="Proteomes" id="UP000782312">
    <property type="component" value="Unassembled WGS sequence"/>
</dbReference>
<name>A0A932HY32_UNCTE</name>
<dbReference type="Gene3D" id="1.10.4100.10">
    <property type="entry name" value="2-methylcitrate dehydratase PrpD"/>
    <property type="match status" value="1"/>
</dbReference>
<protein>
    <submittedName>
        <fullName evidence="4">MmgE/PrpD family protein</fullName>
    </submittedName>
</protein>
<sequence length="467" mass="50348">MAKPESALTDAIVQFVLATDHDGVPEDVKNISRRCCVDGIGLMVAGSTEASGRILQKYARELGGEPEAQVVGTDMTVPASLAALLNGTAAHAMDYDDTQLSSYPDRVYGLLTHPTTPVLAASLAMAEAMGSTGQELLTAFAVGFEVECKVAEAIKPDHYVKGFHSTGTIGAIGAAAAAAKLLGLEERELRMCLGIACSESAGLRANFGTMTKPFHAGRAAENGVVAARLAAGGFTADPGVLDGRWGFFQIMGGGCDPDHLLGKLGSPWSAVDPGVSIKPYPSGSLGHPAMDAMRDLVIEKDIDPKKVKKVRFGTTSKVLEPLRYAEPQNELEAKFSLQFGLGILLLERKAGIHQYRDEVVSRPDVREAMKKVEPYKDEEIEKQGYALIRGKISIEMEDGTVHERMSELSRGTPQRPMDREELYEKFKECCGLVYGEKQIAQIERLLYKVDTIENIHSLIELLGPAQG</sequence>
<dbReference type="InterPro" id="IPR045336">
    <property type="entry name" value="MmgE_PrpD_N"/>
</dbReference>
<dbReference type="AlphaFoldDB" id="A0A932HY32"/>
<reference evidence="4" key="1">
    <citation type="submission" date="2020-07" db="EMBL/GenBank/DDBJ databases">
        <title>Huge and variable diversity of episymbiotic CPR bacteria and DPANN archaea in groundwater ecosystems.</title>
        <authorList>
            <person name="He C.Y."/>
            <person name="Keren R."/>
            <person name="Whittaker M."/>
            <person name="Farag I.F."/>
            <person name="Doudna J."/>
            <person name="Cate J.H.D."/>
            <person name="Banfield J.F."/>
        </authorList>
    </citation>
    <scope>NUCLEOTIDE SEQUENCE</scope>
    <source>
        <strain evidence="4">NC_groundwater_763_Ag_S-0.2um_68_21</strain>
    </source>
</reference>
<feature type="domain" description="MmgE/PrpD C-terminal" evidence="3">
    <location>
        <begin position="280"/>
        <end position="443"/>
    </location>
</feature>
<evidence type="ECO:0000313" key="5">
    <source>
        <dbReference type="Proteomes" id="UP000782312"/>
    </source>
</evidence>
<evidence type="ECO:0000259" key="2">
    <source>
        <dbReference type="Pfam" id="PF03972"/>
    </source>
</evidence>
<dbReference type="PANTHER" id="PTHR16943">
    <property type="entry name" value="2-METHYLCITRATE DEHYDRATASE-RELATED"/>
    <property type="match status" value="1"/>
</dbReference>
<gene>
    <name evidence="4" type="ORF">HYZ11_09520</name>
</gene>
<dbReference type="Gene3D" id="3.30.1330.120">
    <property type="entry name" value="2-methylcitrate dehydratase PrpD"/>
    <property type="match status" value="1"/>
</dbReference>
<dbReference type="InterPro" id="IPR042188">
    <property type="entry name" value="MmgE/PrpD_sf_2"/>
</dbReference>
<comment type="caution">
    <text evidence="4">The sequence shown here is derived from an EMBL/GenBank/DDBJ whole genome shotgun (WGS) entry which is preliminary data.</text>
</comment>
<dbReference type="Pfam" id="PF19305">
    <property type="entry name" value="MmgE_PrpD_C"/>
    <property type="match status" value="1"/>
</dbReference>
<proteinExistence type="inferred from homology"/>
<dbReference type="GO" id="GO:0016829">
    <property type="term" value="F:lyase activity"/>
    <property type="evidence" value="ECO:0007669"/>
    <property type="project" value="InterPro"/>
</dbReference>
<dbReference type="SUPFAM" id="SSF103378">
    <property type="entry name" value="2-methylcitrate dehydratase PrpD"/>
    <property type="match status" value="1"/>
</dbReference>
<dbReference type="PANTHER" id="PTHR16943:SF8">
    <property type="entry name" value="2-METHYLCITRATE DEHYDRATASE"/>
    <property type="match status" value="1"/>
</dbReference>
<evidence type="ECO:0000256" key="1">
    <source>
        <dbReference type="ARBA" id="ARBA00006174"/>
    </source>
</evidence>